<dbReference type="EMBL" id="PQVW01000007">
    <property type="protein sequence ID" value="POZ22818.1"/>
    <property type="molecule type" value="Genomic_DNA"/>
</dbReference>
<organism evidence="1 2">
    <name type="scientific">Lelliottia aquatilis</name>
    <dbReference type="NCBI Taxonomy" id="2080838"/>
    <lineage>
        <taxon>Bacteria</taxon>
        <taxon>Pseudomonadati</taxon>
        <taxon>Pseudomonadota</taxon>
        <taxon>Gammaproteobacteria</taxon>
        <taxon>Enterobacterales</taxon>
        <taxon>Enterobacteriaceae</taxon>
        <taxon>Lelliottia</taxon>
    </lineage>
</organism>
<keyword evidence="2" id="KW-1185">Reference proteome</keyword>
<name>A0ABX5A195_9ENTR</name>
<evidence type="ECO:0008006" key="3">
    <source>
        <dbReference type="Google" id="ProtNLM"/>
    </source>
</evidence>
<comment type="caution">
    <text evidence="1">The sequence shown here is derived from an EMBL/GenBank/DDBJ whole genome shotgun (WGS) entry which is preliminary data.</text>
</comment>
<evidence type="ECO:0000313" key="2">
    <source>
        <dbReference type="Proteomes" id="UP000237025"/>
    </source>
</evidence>
<sequence>MMNKMTLRWTLIALAIVAPLLIAWYIHYQHNHFSCEAHTTVIDDNYVLDIIADYSFNGGEGTYETSGDYIQPGQPVVAISNKIAFNYWREADSIIMVSTETNERPKKNQAYRLSIPDFYHVRDRGIRVQITPANASSYFISYGNAPILYCTKG</sequence>
<gene>
    <name evidence="1" type="ORF">C3712_11695</name>
</gene>
<dbReference type="RefSeq" id="WP_103949511.1">
    <property type="nucleotide sequence ID" value="NZ_PQVT01000008.1"/>
</dbReference>
<protein>
    <recommendedName>
        <fullName evidence="3">FidL-like membrane protein</fullName>
    </recommendedName>
</protein>
<proteinExistence type="predicted"/>
<reference evidence="1 2" key="1">
    <citation type="submission" date="2018-02" db="EMBL/GenBank/DDBJ databases">
        <title>Lelliotia aquatilis sp. nov., isolated from drinking water.</title>
        <authorList>
            <person name="Kaempfer P."/>
            <person name="Glaeser S."/>
            <person name="Exner M."/>
            <person name="Doijad S."/>
            <person name="Chakraborty T."/>
        </authorList>
    </citation>
    <scope>NUCLEOTIDE SEQUENCE [LARGE SCALE GENOMIC DNA]</scope>
    <source>
        <strain evidence="1 2">6331-17</strain>
    </source>
</reference>
<evidence type="ECO:0000313" key="1">
    <source>
        <dbReference type="EMBL" id="POZ22818.1"/>
    </source>
</evidence>
<accession>A0ABX5A195</accession>
<dbReference type="Proteomes" id="UP000237025">
    <property type="component" value="Unassembled WGS sequence"/>
</dbReference>